<dbReference type="EMBL" id="BAAFSV010000001">
    <property type="protein sequence ID" value="GAB1312248.1"/>
    <property type="molecule type" value="Genomic_DNA"/>
</dbReference>
<gene>
    <name evidence="2" type="primary">cms1</name>
    <name evidence="2" type="ORF">MFIFM68171_02458</name>
</gene>
<feature type="compositionally biased region" description="Basic residues" evidence="1">
    <location>
        <begin position="18"/>
        <end position="27"/>
    </location>
</feature>
<keyword evidence="3" id="KW-1185">Reference proteome</keyword>
<comment type="caution">
    <text evidence="2">The sequence shown here is derived from an EMBL/GenBank/DDBJ whole genome shotgun (WGS) entry which is preliminary data.</text>
</comment>
<dbReference type="PANTHER" id="PTHR24030:SF0">
    <property type="entry name" value="PROTEIN CMSS1"/>
    <property type="match status" value="1"/>
</dbReference>
<dbReference type="InterPro" id="IPR032704">
    <property type="entry name" value="Cms1"/>
</dbReference>
<feature type="region of interest" description="Disordered" evidence="1">
    <location>
        <begin position="1"/>
        <end position="37"/>
    </location>
</feature>
<organism evidence="2 3">
    <name type="scientific">Madurella fahalii</name>
    <dbReference type="NCBI Taxonomy" id="1157608"/>
    <lineage>
        <taxon>Eukaryota</taxon>
        <taxon>Fungi</taxon>
        <taxon>Dikarya</taxon>
        <taxon>Ascomycota</taxon>
        <taxon>Pezizomycotina</taxon>
        <taxon>Sordariomycetes</taxon>
        <taxon>Sordariomycetidae</taxon>
        <taxon>Sordariales</taxon>
        <taxon>Sordariales incertae sedis</taxon>
        <taxon>Madurella</taxon>
    </lineage>
</organism>
<sequence length="249" mass="28159">MAIEEQTKKRKRQDDGKPKKKQKKQKKMREDEGDLDVEAGVNKAFERMDGQLLADHIAQKTSRFGTDLSPVELSDLYISANAIRDSTSWQKPRSLENLPDFLEAFSGEGEKLDDTSKKCGAPHTIIVAGAGLRAADLVRAVRKFQKKGIAVAKLFAKHFKVEEQTSFLKKSRTGIAVGTPQRLIDLIENDALSLENLRRIVVDASHIDQKKRGILDMRETMMPLAKLLSRAELKEKYTDTDHHIDLIFY</sequence>
<dbReference type="PANTHER" id="PTHR24030">
    <property type="entry name" value="PROTEIN CMSS1"/>
    <property type="match status" value="1"/>
</dbReference>
<dbReference type="RefSeq" id="XP_070913981.1">
    <property type="nucleotide sequence ID" value="XM_071057880.1"/>
</dbReference>
<name>A0ABQ0G3A4_9PEZI</name>
<dbReference type="Proteomes" id="UP001628179">
    <property type="component" value="Unassembled WGS sequence"/>
</dbReference>
<accession>A0ABQ0G3A4</accession>
<dbReference type="Pfam" id="PF14617">
    <property type="entry name" value="CMS1"/>
    <property type="match status" value="1"/>
</dbReference>
<reference evidence="2 3" key="1">
    <citation type="submission" date="2024-09" db="EMBL/GenBank/DDBJ databases">
        <title>Itraconazole resistance in Madurella fahalii resulting from another homologue of gene encoding cytochrome P450 14-alpha sterol demethylase (CYP51).</title>
        <authorList>
            <person name="Yoshioka I."/>
            <person name="Fahal A.H."/>
            <person name="Kaneko S."/>
            <person name="Yaguchi T."/>
        </authorList>
    </citation>
    <scope>NUCLEOTIDE SEQUENCE [LARGE SCALE GENOMIC DNA]</scope>
    <source>
        <strain evidence="2 3">IFM 68171</strain>
    </source>
</reference>
<dbReference type="InterPro" id="IPR027417">
    <property type="entry name" value="P-loop_NTPase"/>
</dbReference>
<evidence type="ECO:0000313" key="3">
    <source>
        <dbReference type="Proteomes" id="UP001628179"/>
    </source>
</evidence>
<dbReference type="Gene3D" id="3.40.50.300">
    <property type="entry name" value="P-loop containing nucleotide triphosphate hydrolases"/>
    <property type="match status" value="1"/>
</dbReference>
<protein>
    <submittedName>
        <fullName evidence="2">Protein cms1</fullName>
    </submittedName>
</protein>
<dbReference type="SUPFAM" id="SSF52540">
    <property type="entry name" value="P-loop containing nucleoside triphosphate hydrolases"/>
    <property type="match status" value="1"/>
</dbReference>
<evidence type="ECO:0000313" key="2">
    <source>
        <dbReference type="EMBL" id="GAB1312248.1"/>
    </source>
</evidence>
<proteinExistence type="predicted"/>
<dbReference type="GeneID" id="98173203"/>
<evidence type="ECO:0000256" key="1">
    <source>
        <dbReference type="SAM" id="MobiDB-lite"/>
    </source>
</evidence>